<dbReference type="AlphaFoldDB" id="A0A7S8MWE8"/>
<feature type="transmembrane region" description="Helical" evidence="5">
    <location>
        <begin position="6"/>
        <end position="23"/>
    </location>
</feature>
<proteinExistence type="predicted"/>
<feature type="transmembrane region" description="Helical" evidence="5">
    <location>
        <begin position="99"/>
        <end position="120"/>
    </location>
</feature>
<dbReference type="EMBL" id="CP064760">
    <property type="protein sequence ID" value="QPE03730.1"/>
    <property type="molecule type" value="Genomic_DNA"/>
</dbReference>
<keyword evidence="4 5" id="KW-0472">Membrane</keyword>
<keyword evidence="7" id="KW-1185">Reference proteome</keyword>
<evidence type="ECO:0000256" key="2">
    <source>
        <dbReference type="ARBA" id="ARBA00022692"/>
    </source>
</evidence>
<keyword evidence="6" id="KW-0378">Hydrolase</keyword>
<dbReference type="Pfam" id="PF13365">
    <property type="entry name" value="Trypsin_2"/>
    <property type="match status" value="1"/>
</dbReference>
<dbReference type="SUPFAM" id="SSF50494">
    <property type="entry name" value="Trypsin-like serine proteases"/>
    <property type="match status" value="1"/>
</dbReference>
<dbReference type="InterPro" id="IPR043504">
    <property type="entry name" value="Peptidase_S1_PA_chymotrypsin"/>
</dbReference>
<dbReference type="Pfam" id="PF02674">
    <property type="entry name" value="Colicin_V"/>
    <property type="match status" value="1"/>
</dbReference>
<dbReference type="PRINTS" id="PR00834">
    <property type="entry name" value="PROTEASES2C"/>
</dbReference>
<dbReference type="KEGG" id="msf:IT882_10570"/>
<dbReference type="GO" id="GO:0006508">
    <property type="term" value="P:proteolysis"/>
    <property type="evidence" value="ECO:0007669"/>
    <property type="project" value="UniProtKB-KW"/>
</dbReference>
<dbReference type="GO" id="GO:0004252">
    <property type="term" value="F:serine-type endopeptidase activity"/>
    <property type="evidence" value="ECO:0007669"/>
    <property type="project" value="InterPro"/>
</dbReference>
<dbReference type="InterPro" id="IPR009003">
    <property type="entry name" value="Peptidase_S1_PA"/>
</dbReference>
<dbReference type="RefSeq" id="WP_195691822.1">
    <property type="nucleotide sequence ID" value="NZ_CP064760.1"/>
</dbReference>
<dbReference type="InterPro" id="IPR047680">
    <property type="entry name" value="MarP-like"/>
</dbReference>
<keyword evidence="3 5" id="KW-1133">Transmembrane helix</keyword>
<dbReference type="InterPro" id="IPR001940">
    <property type="entry name" value="Peptidase_S1C"/>
</dbReference>
<dbReference type="Proteomes" id="UP000594480">
    <property type="component" value="Chromosome"/>
</dbReference>
<keyword evidence="2 5" id="KW-0812">Transmembrane</keyword>
<sequence>MVLGILTDVLVVILLLGALAWGLGSGVLAILGSALGLAVGGIAVWWLLPIVAPLLPESDWRGPVLIAGVVAVLLGGAVAGGAIGSALRRGAEKLRLHVIDRLLGGVVAVVATALSLSLVAQSAAVSGVPVVTAATSSSRVLAAIDALTPAPVSAALAQLRQAVFVDALPRMGTLLDLPATAPTAPAVALDDPALSTAAQSVARVSGTAFACSRGMTGSGFVIADDRVVTNAHVVAGMEQIVVELPGRMAQAGRVVWFDPDQDLAVVAVETEDAAALPIVATLRAGDTAAVAGYPYGGPFTLGQASVRSVGTAQVPDIYDNARVSREIYALDARVAPGNSGGPVLTAGGAAAGVVFARADDGSDVGYAVTSGVLAPLAQQAPALAEPVSTGSCTP</sequence>
<dbReference type="PANTHER" id="PTHR43019">
    <property type="entry name" value="SERINE ENDOPROTEASE DEGS"/>
    <property type="match status" value="1"/>
</dbReference>
<dbReference type="GO" id="GO:0016020">
    <property type="term" value="C:membrane"/>
    <property type="evidence" value="ECO:0007669"/>
    <property type="project" value="UniProtKB-SubCell"/>
</dbReference>
<keyword evidence="6" id="KW-0645">Protease</keyword>
<feature type="transmembrane region" description="Helical" evidence="5">
    <location>
        <begin position="30"/>
        <end position="52"/>
    </location>
</feature>
<dbReference type="GO" id="GO:0009403">
    <property type="term" value="P:toxin biosynthetic process"/>
    <property type="evidence" value="ECO:0007669"/>
    <property type="project" value="InterPro"/>
</dbReference>
<accession>A0A7S8MWE8</accession>
<comment type="subcellular location">
    <subcellularLocation>
        <location evidence="1">Membrane</location>
        <topology evidence="1">Multi-pass membrane protein</topology>
    </subcellularLocation>
</comment>
<evidence type="ECO:0000313" key="7">
    <source>
        <dbReference type="Proteomes" id="UP000594480"/>
    </source>
</evidence>
<evidence type="ECO:0000256" key="5">
    <source>
        <dbReference type="SAM" id="Phobius"/>
    </source>
</evidence>
<reference evidence="6 7" key="1">
    <citation type="submission" date="2020-11" db="EMBL/GenBank/DDBJ databases">
        <title>Amino acid is mineralized and recycled by bacteria in oceanic microbiome.</title>
        <authorList>
            <person name="Zheng L.Y."/>
        </authorList>
    </citation>
    <scope>NUCLEOTIDE SEQUENCE [LARGE SCALE GENOMIC DNA]</scope>
    <source>
        <strain evidence="6 7">A32-1</strain>
    </source>
</reference>
<evidence type="ECO:0000256" key="4">
    <source>
        <dbReference type="ARBA" id="ARBA00023136"/>
    </source>
</evidence>
<name>A0A7S8MWE8_9MICO</name>
<dbReference type="NCBIfam" id="NF033740">
    <property type="entry name" value="MarP_fam_protase"/>
    <property type="match status" value="1"/>
</dbReference>
<organism evidence="6 7">
    <name type="scientific">Microbacterium schleiferi</name>
    <dbReference type="NCBI Taxonomy" id="69362"/>
    <lineage>
        <taxon>Bacteria</taxon>
        <taxon>Bacillati</taxon>
        <taxon>Actinomycetota</taxon>
        <taxon>Actinomycetes</taxon>
        <taxon>Micrococcales</taxon>
        <taxon>Microbacteriaceae</taxon>
        <taxon>Microbacterium</taxon>
    </lineage>
</organism>
<dbReference type="PANTHER" id="PTHR43019:SF23">
    <property type="entry name" value="PROTEASE DO-LIKE 5, CHLOROPLASTIC"/>
    <property type="match status" value="1"/>
</dbReference>
<dbReference type="Gene3D" id="2.40.10.10">
    <property type="entry name" value="Trypsin-like serine proteases"/>
    <property type="match status" value="2"/>
</dbReference>
<evidence type="ECO:0000256" key="3">
    <source>
        <dbReference type="ARBA" id="ARBA00022989"/>
    </source>
</evidence>
<gene>
    <name evidence="6" type="ORF">IT882_10570</name>
</gene>
<dbReference type="InterPro" id="IPR003825">
    <property type="entry name" value="Colicin-V_CvpA"/>
</dbReference>
<feature type="transmembrane region" description="Helical" evidence="5">
    <location>
        <begin position="64"/>
        <end position="87"/>
    </location>
</feature>
<protein>
    <submittedName>
        <fullName evidence="6">MarP family serine protease</fullName>
    </submittedName>
</protein>
<evidence type="ECO:0000313" key="6">
    <source>
        <dbReference type="EMBL" id="QPE03730.1"/>
    </source>
</evidence>
<evidence type="ECO:0000256" key="1">
    <source>
        <dbReference type="ARBA" id="ARBA00004141"/>
    </source>
</evidence>